<dbReference type="AlphaFoldDB" id="A0AA36M7H1"/>
<evidence type="ECO:0000256" key="2">
    <source>
        <dbReference type="SAM" id="SignalP"/>
    </source>
</evidence>
<accession>A0AA36M7H1</accession>
<protein>
    <submittedName>
        <fullName evidence="3">Uncharacterized protein</fullName>
    </submittedName>
</protein>
<proteinExistence type="predicted"/>
<keyword evidence="2" id="KW-0732">Signal</keyword>
<dbReference type="Proteomes" id="UP001176961">
    <property type="component" value="Unassembled WGS sequence"/>
</dbReference>
<gene>
    <name evidence="3" type="ORF">CYNAS_LOCUS11600</name>
</gene>
<feature type="region of interest" description="Disordered" evidence="1">
    <location>
        <begin position="72"/>
        <end position="91"/>
    </location>
</feature>
<comment type="caution">
    <text evidence="3">The sequence shown here is derived from an EMBL/GenBank/DDBJ whole genome shotgun (WGS) entry which is preliminary data.</text>
</comment>
<evidence type="ECO:0000256" key="1">
    <source>
        <dbReference type="SAM" id="MobiDB-lite"/>
    </source>
</evidence>
<organism evidence="3 4">
    <name type="scientific">Cylicocyclus nassatus</name>
    <name type="common">Nematode worm</name>
    <dbReference type="NCBI Taxonomy" id="53992"/>
    <lineage>
        <taxon>Eukaryota</taxon>
        <taxon>Metazoa</taxon>
        <taxon>Ecdysozoa</taxon>
        <taxon>Nematoda</taxon>
        <taxon>Chromadorea</taxon>
        <taxon>Rhabditida</taxon>
        <taxon>Rhabditina</taxon>
        <taxon>Rhabditomorpha</taxon>
        <taxon>Strongyloidea</taxon>
        <taxon>Strongylidae</taxon>
        <taxon>Cylicocyclus</taxon>
    </lineage>
</organism>
<evidence type="ECO:0000313" key="4">
    <source>
        <dbReference type="Proteomes" id="UP001176961"/>
    </source>
</evidence>
<keyword evidence="4" id="KW-1185">Reference proteome</keyword>
<sequence length="91" mass="10091">MILIPALFLTALLACFQKGEAMDESSQWAEEGQERQLSCESTCPTQCSRHDWFIDLVQLLEKGQPREAVQRALGRVKRKDEGQKAGGGGGR</sequence>
<evidence type="ECO:0000313" key="3">
    <source>
        <dbReference type="EMBL" id="CAJ0599617.1"/>
    </source>
</evidence>
<dbReference type="EMBL" id="CATQJL010000223">
    <property type="protein sequence ID" value="CAJ0599617.1"/>
    <property type="molecule type" value="Genomic_DNA"/>
</dbReference>
<name>A0AA36M7H1_CYLNA</name>
<reference evidence="3" key="1">
    <citation type="submission" date="2023-07" db="EMBL/GenBank/DDBJ databases">
        <authorList>
            <consortium name="CYATHOMIX"/>
        </authorList>
    </citation>
    <scope>NUCLEOTIDE SEQUENCE</scope>
    <source>
        <strain evidence="3">N/A</strain>
    </source>
</reference>
<feature type="signal peptide" evidence="2">
    <location>
        <begin position="1"/>
        <end position="21"/>
    </location>
</feature>
<feature type="chain" id="PRO_5041211234" evidence="2">
    <location>
        <begin position="22"/>
        <end position="91"/>
    </location>
</feature>